<dbReference type="AlphaFoldDB" id="A0A6B0UFS6"/>
<sequence length="103" mass="12025">MYWQHDRDFEPTSPVCETNLIAISKCEIPGFESYLFTRDIYFFLLCVLSLRVFPLAMSDTRTSFVFHRRALSNRLFGHLYPVSLCNPIFSDGKKNIFTPCSPF</sequence>
<reference evidence="1" key="1">
    <citation type="submission" date="2019-12" db="EMBL/GenBank/DDBJ databases">
        <title>An insight into the sialome of adult female Ixodes ricinus ticks feeding for 6 days.</title>
        <authorList>
            <person name="Perner J."/>
            <person name="Ribeiro J.M.C."/>
        </authorList>
    </citation>
    <scope>NUCLEOTIDE SEQUENCE</scope>
    <source>
        <strain evidence="1">Semi-engorged</strain>
        <tissue evidence="1">Salivary glands</tissue>
    </source>
</reference>
<organism evidence="1">
    <name type="scientific">Ixodes ricinus</name>
    <name type="common">Common tick</name>
    <name type="synonym">Acarus ricinus</name>
    <dbReference type="NCBI Taxonomy" id="34613"/>
    <lineage>
        <taxon>Eukaryota</taxon>
        <taxon>Metazoa</taxon>
        <taxon>Ecdysozoa</taxon>
        <taxon>Arthropoda</taxon>
        <taxon>Chelicerata</taxon>
        <taxon>Arachnida</taxon>
        <taxon>Acari</taxon>
        <taxon>Parasitiformes</taxon>
        <taxon>Ixodida</taxon>
        <taxon>Ixodoidea</taxon>
        <taxon>Ixodidae</taxon>
        <taxon>Ixodinae</taxon>
        <taxon>Ixodes</taxon>
    </lineage>
</organism>
<proteinExistence type="predicted"/>
<dbReference type="EMBL" id="GIFC01006584">
    <property type="protein sequence ID" value="MXU88667.1"/>
    <property type="molecule type" value="Transcribed_RNA"/>
</dbReference>
<protein>
    <submittedName>
        <fullName evidence="1">Uncharacterized protein</fullName>
    </submittedName>
</protein>
<name>A0A6B0UFS6_IXORI</name>
<accession>A0A6B0UFS6</accession>
<evidence type="ECO:0000313" key="1">
    <source>
        <dbReference type="EMBL" id="MXU88667.1"/>
    </source>
</evidence>